<feature type="domain" description="4Fe-4S ferredoxin-type" evidence="10">
    <location>
        <begin position="367"/>
        <end position="398"/>
    </location>
</feature>
<evidence type="ECO:0000256" key="9">
    <source>
        <dbReference type="SAM" id="MobiDB-lite"/>
    </source>
</evidence>
<keyword evidence="8" id="KW-0472">Membrane</keyword>
<dbReference type="HAMAP" id="MF_00461">
    <property type="entry name" value="RsxC_RnfC"/>
    <property type="match status" value="1"/>
</dbReference>
<feature type="binding site" evidence="8">
    <location>
        <position position="377"/>
    </location>
    <ligand>
        <name>[4Fe-4S] cluster</name>
        <dbReference type="ChEBI" id="CHEBI:49883"/>
        <label>1</label>
    </ligand>
</feature>
<dbReference type="Gene3D" id="3.10.20.600">
    <property type="match status" value="1"/>
</dbReference>
<dbReference type="Gene3D" id="3.40.50.11540">
    <property type="entry name" value="NADH-ubiquinone oxidoreductase 51kDa subunit"/>
    <property type="match status" value="1"/>
</dbReference>
<dbReference type="GO" id="GO:0005886">
    <property type="term" value="C:plasma membrane"/>
    <property type="evidence" value="ECO:0007669"/>
    <property type="project" value="UniProtKB-SubCell"/>
</dbReference>
<comment type="subcellular location">
    <subcellularLocation>
        <location evidence="8">Cell membrane</location>
        <topology evidence="8">Peripheral membrane protein</topology>
    </subcellularLocation>
</comment>
<keyword evidence="3 8" id="KW-0479">Metal-binding</keyword>
<keyword evidence="8" id="KW-1003">Cell membrane</keyword>
<dbReference type="PANTHER" id="PTHR43034:SF2">
    <property type="entry name" value="ION-TRANSLOCATING OXIDOREDUCTASE COMPLEX SUBUNIT C"/>
    <property type="match status" value="1"/>
</dbReference>
<keyword evidence="2 8" id="KW-0004">4Fe-4S</keyword>
<evidence type="ECO:0000256" key="6">
    <source>
        <dbReference type="ARBA" id="ARBA00023004"/>
    </source>
</evidence>
<proteinExistence type="inferred from homology"/>
<feature type="binding site" evidence="8">
    <location>
        <position position="426"/>
    </location>
    <ligand>
        <name>[4Fe-4S] cluster</name>
        <dbReference type="ChEBI" id="CHEBI:49883"/>
        <label>1</label>
    </ligand>
</feature>
<comment type="cofactor">
    <cofactor evidence="8">
        <name>[4Fe-4S] cluster</name>
        <dbReference type="ChEBI" id="CHEBI:49883"/>
    </cofactor>
    <text evidence="8">Binds 2 [4Fe-4S] clusters per subunit.</text>
</comment>
<dbReference type="InterPro" id="IPR019554">
    <property type="entry name" value="Soluble_ligand-bd"/>
</dbReference>
<dbReference type="Pfam" id="PF13375">
    <property type="entry name" value="RnfC_N"/>
    <property type="match status" value="1"/>
</dbReference>
<evidence type="ECO:0000256" key="8">
    <source>
        <dbReference type="HAMAP-Rule" id="MF_00461"/>
    </source>
</evidence>
<evidence type="ECO:0000256" key="5">
    <source>
        <dbReference type="ARBA" id="ARBA00022982"/>
    </source>
</evidence>
<dbReference type="NCBIfam" id="TIGR01945">
    <property type="entry name" value="rnfC"/>
    <property type="match status" value="1"/>
</dbReference>
<dbReference type="PROSITE" id="PS51379">
    <property type="entry name" value="4FE4S_FER_2"/>
    <property type="match status" value="1"/>
</dbReference>
<name>A0A9D1S7T6_9FIRM</name>
<evidence type="ECO:0000256" key="4">
    <source>
        <dbReference type="ARBA" id="ARBA00022737"/>
    </source>
</evidence>
<dbReference type="NCBIfam" id="NF003454">
    <property type="entry name" value="PRK05035.1"/>
    <property type="match status" value="1"/>
</dbReference>
<dbReference type="SUPFAM" id="SSF142019">
    <property type="entry name" value="Nqo1 FMN-binding domain-like"/>
    <property type="match status" value="1"/>
</dbReference>
<reference evidence="11" key="1">
    <citation type="submission" date="2020-10" db="EMBL/GenBank/DDBJ databases">
        <authorList>
            <person name="Gilroy R."/>
        </authorList>
    </citation>
    <scope>NUCLEOTIDE SEQUENCE</scope>
    <source>
        <strain evidence="11">ChiGjej1B1-1684</strain>
    </source>
</reference>
<organism evidence="11 12">
    <name type="scientific">Candidatus Limousia pullorum</name>
    <dbReference type="NCBI Taxonomy" id="2840860"/>
    <lineage>
        <taxon>Bacteria</taxon>
        <taxon>Bacillati</taxon>
        <taxon>Bacillota</taxon>
        <taxon>Clostridia</taxon>
        <taxon>Eubacteriales</taxon>
        <taxon>Oscillospiraceae</taxon>
        <taxon>Oscillospiraceae incertae sedis</taxon>
        <taxon>Candidatus Limousia</taxon>
    </lineage>
</organism>
<dbReference type="Pfam" id="PF13237">
    <property type="entry name" value="Fer4_10"/>
    <property type="match status" value="1"/>
</dbReference>
<dbReference type="Pfam" id="PF01512">
    <property type="entry name" value="Complex1_51K"/>
    <property type="match status" value="1"/>
</dbReference>
<dbReference type="InterPro" id="IPR026902">
    <property type="entry name" value="RnfC_N"/>
</dbReference>
<feature type="binding site" evidence="8">
    <location>
        <position position="422"/>
    </location>
    <ligand>
        <name>[4Fe-4S] cluster</name>
        <dbReference type="ChEBI" id="CHEBI:49883"/>
        <label>2</label>
    </ligand>
</feature>
<dbReference type="GO" id="GO:0046872">
    <property type="term" value="F:metal ion binding"/>
    <property type="evidence" value="ECO:0007669"/>
    <property type="project" value="UniProtKB-KW"/>
</dbReference>
<dbReference type="GO" id="GO:0051539">
    <property type="term" value="F:4 iron, 4 sulfur cluster binding"/>
    <property type="evidence" value="ECO:0007669"/>
    <property type="project" value="UniProtKB-KW"/>
</dbReference>
<dbReference type="InterPro" id="IPR017896">
    <property type="entry name" value="4Fe4S_Fe-S-bd"/>
</dbReference>
<keyword evidence="1 8" id="KW-0813">Transport</keyword>
<dbReference type="GO" id="GO:0009055">
    <property type="term" value="F:electron transfer activity"/>
    <property type="evidence" value="ECO:0007669"/>
    <property type="project" value="InterPro"/>
</dbReference>
<dbReference type="InterPro" id="IPR011538">
    <property type="entry name" value="Nuo51_FMN-bd"/>
</dbReference>
<feature type="binding site" evidence="8">
    <location>
        <position position="383"/>
    </location>
    <ligand>
        <name>[4Fe-4S] cluster</name>
        <dbReference type="ChEBI" id="CHEBI:49883"/>
        <label>1</label>
    </ligand>
</feature>
<dbReference type="EMBL" id="DVNG01000022">
    <property type="protein sequence ID" value="HIU49687.1"/>
    <property type="molecule type" value="Genomic_DNA"/>
</dbReference>
<feature type="binding site" evidence="8">
    <location>
        <position position="416"/>
    </location>
    <ligand>
        <name>[4Fe-4S] cluster</name>
        <dbReference type="ChEBI" id="CHEBI:49883"/>
        <label>2</label>
    </ligand>
</feature>
<dbReference type="EC" id="7.-.-.-" evidence="8"/>
<comment type="subunit">
    <text evidence="8">The complex is composed of six subunits: RnfA, RnfB, RnfC, RnfD, RnfE and RnfG.</text>
</comment>
<evidence type="ECO:0000313" key="12">
    <source>
        <dbReference type="Proteomes" id="UP000824118"/>
    </source>
</evidence>
<sequence length="464" mass="50037">MKNVSLTFPVRPFSTRGGAKVPHRKNTAAMETVVMPAPKEVIIPMSQHIGAPCNVIVRPGDHVDVGQSIGENDSFVTAPIHASVSGTVKKIIDLKMPNGSKVKAVVIESDGKMTKSPYAVPPAAETKEQLLLAIKRSGLVGLGGAGFPAHVKLSIPQDKKIDTLIINGAECEPYITSDHREILENSWDILSGIKIVKDLLDVHRVIIGIESNKPDAIKVLSQIADNEAADPDDEVRILTLKSSYPQGAEKVLIRACTGRKVPAGKLPADVGCVVMNVTSVAFIAKYLKTGIPLVSKRITVDGSAIKEPKNVIVPLGTPIKDVIEFCGGYKCEPKKILMGGPMMGIALTDDSMPVLKQNNAILAFDEKDAKLAEETDCIRCGKCLKSCPMSLMPEAIAGCVKLKDVKELEKLNVMTCMECGSCAFNCPAHKHLVQTIREGKAMVRAEAQRKAEEQKKEEAKKNEQ</sequence>
<keyword evidence="8" id="KW-1278">Translocase</keyword>
<dbReference type="InterPro" id="IPR010208">
    <property type="entry name" value="Ion_transpt_RnfC/RsxC"/>
</dbReference>
<evidence type="ECO:0000259" key="10">
    <source>
        <dbReference type="PROSITE" id="PS51379"/>
    </source>
</evidence>
<keyword evidence="7 8" id="KW-0411">Iron-sulfur</keyword>
<dbReference type="PROSITE" id="PS00198">
    <property type="entry name" value="4FE4S_FER_1"/>
    <property type="match status" value="2"/>
</dbReference>
<dbReference type="AlphaFoldDB" id="A0A9D1S7T6"/>
<dbReference type="PANTHER" id="PTHR43034">
    <property type="entry name" value="ION-TRANSLOCATING OXIDOREDUCTASE COMPLEX SUBUNIT C"/>
    <property type="match status" value="1"/>
</dbReference>
<evidence type="ECO:0000256" key="1">
    <source>
        <dbReference type="ARBA" id="ARBA00022448"/>
    </source>
</evidence>
<dbReference type="InterPro" id="IPR037225">
    <property type="entry name" value="Nuo51_FMN-bd_sf"/>
</dbReference>
<dbReference type="Pfam" id="PF10531">
    <property type="entry name" value="SLBB"/>
    <property type="match status" value="1"/>
</dbReference>
<keyword evidence="6 8" id="KW-0408">Iron</keyword>
<comment type="caution">
    <text evidence="11">The sequence shown here is derived from an EMBL/GenBank/DDBJ whole genome shotgun (WGS) entry which is preliminary data.</text>
</comment>
<dbReference type="Proteomes" id="UP000824118">
    <property type="component" value="Unassembled WGS sequence"/>
</dbReference>
<dbReference type="InterPro" id="IPR017900">
    <property type="entry name" value="4Fe4S_Fe_S_CS"/>
</dbReference>
<reference evidence="11" key="2">
    <citation type="journal article" date="2021" name="PeerJ">
        <title>Extensive microbial diversity within the chicken gut microbiome revealed by metagenomics and culture.</title>
        <authorList>
            <person name="Gilroy R."/>
            <person name="Ravi A."/>
            <person name="Getino M."/>
            <person name="Pursley I."/>
            <person name="Horton D.L."/>
            <person name="Alikhan N.F."/>
            <person name="Baker D."/>
            <person name="Gharbi K."/>
            <person name="Hall N."/>
            <person name="Watson M."/>
            <person name="Adriaenssens E.M."/>
            <person name="Foster-Nyarko E."/>
            <person name="Jarju S."/>
            <person name="Secka A."/>
            <person name="Antonio M."/>
            <person name="Oren A."/>
            <person name="Chaudhuri R.R."/>
            <person name="La Ragione R."/>
            <person name="Hildebrand F."/>
            <person name="Pallen M.J."/>
        </authorList>
    </citation>
    <scope>NUCLEOTIDE SEQUENCE</scope>
    <source>
        <strain evidence="11">ChiGjej1B1-1684</strain>
    </source>
</reference>
<feature type="region of interest" description="Disordered" evidence="9">
    <location>
        <begin position="445"/>
        <end position="464"/>
    </location>
</feature>
<comment type="function">
    <text evidence="8">Part of a membrane-bound complex that couples electron transfer with translocation of ions across the membrane.</text>
</comment>
<evidence type="ECO:0000256" key="2">
    <source>
        <dbReference type="ARBA" id="ARBA00022485"/>
    </source>
</evidence>
<keyword evidence="5 8" id="KW-0249">Electron transport</keyword>
<accession>A0A9D1S7T6</accession>
<feature type="binding site" evidence="8">
    <location>
        <position position="387"/>
    </location>
    <ligand>
        <name>[4Fe-4S] cluster</name>
        <dbReference type="ChEBI" id="CHEBI:49883"/>
        <label>2</label>
    </ligand>
</feature>
<comment type="similarity">
    <text evidence="8">Belongs to the 4Fe4S bacterial-type ferredoxin family. RnfC subfamily.</text>
</comment>
<dbReference type="Gene3D" id="3.30.70.20">
    <property type="match status" value="1"/>
</dbReference>
<dbReference type="SUPFAM" id="SSF46548">
    <property type="entry name" value="alpha-helical ferredoxin"/>
    <property type="match status" value="1"/>
</dbReference>
<feature type="binding site" evidence="8">
    <location>
        <position position="419"/>
    </location>
    <ligand>
        <name>[4Fe-4S] cluster</name>
        <dbReference type="ChEBI" id="CHEBI:49883"/>
        <label>2</label>
    </ligand>
</feature>
<keyword evidence="4 8" id="KW-0677">Repeat</keyword>
<gene>
    <name evidence="11" type="primary">rsxC</name>
    <name evidence="8" type="synonym">rnfC</name>
    <name evidence="11" type="ORF">IAD22_01565</name>
</gene>
<dbReference type="GO" id="GO:0022900">
    <property type="term" value="P:electron transport chain"/>
    <property type="evidence" value="ECO:0007669"/>
    <property type="project" value="UniProtKB-UniRule"/>
</dbReference>
<evidence type="ECO:0000313" key="11">
    <source>
        <dbReference type="EMBL" id="HIU49687.1"/>
    </source>
</evidence>
<protein>
    <recommendedName>
        <fullName evidence="8">Ion-translocating oxidoreductase complex subunit C</fullName>
        <ecNumber evidence="8">7.-.-.-</ecNumber>
    </recommendedName>
    <alternativeName>
        <fullName evidence="8">Rnf electron transport complex subunit C</fullName>
    </alternativeName>
</protein>
<evidence type="ECO:0000256" key="3">
    <source>
        <dbReference type="ARBA" id="ARBA00022723"/>
    </source>
</evidence>
<evidence type="ECO:0000256" key="7">
    <source>
        <dbReference type="ARBA" id="ARBA00023014"/>
    </source>
</evidence>
<feature type="binding site" evidence="8">
    <location>
        <position position="380"/>
    </location>
    <ligand>
        <name>[4Fe-4S] cluster</name>
        <dbReference type="ChEBI" id="CHEBI:49883"/>
        <label>1</label>
    </ligand>
</feature>